<reference evidence="4" key="1">
    <citation type="journal article" date="2019" name="Int. J. Syst. Evol. Microbiol.">
        <title>The Global Catalogue of Microorganisms (GCM) 10K type strain sequencing project: providing services to taxonomists for standard genome sequencing and annotation.</title>
        <authorList>
            <consortium name="The Broad Institute Genomics Platform"/>
            <consortium name="The Broad Institute Genome Sequencing Center for Infectious Disease"/>
            <person name="Wu L."/>
            <person name="Ma J."/>
        </authorList>
    </citation>
    <scope>NUCLEOTIDE SEQUENCE [LARGE SCALE GENOMIC DNA]</scope>
    <source>
        <strain evidence="4">JCM 18198</strain>
    </source>
</reference>
<keyword evidence="3" id="KW-0808">Transferase</keyword>
<dbReference type="PANTHER" id="PTHR34220">
    <property type="entry name" value="SENSOR HISTIDINE KINASE YPDA"/>
    <property type="match status" value="1"/>
</dbReference>
<keyword evidence="1" id="KW-1133">Transmembrane helix</keyword>
<feature type="domain" description="Signal transduction histidine kinase internal region" evidence="2">
    <location>
        <begin position="165"/>
        <end position="243"/>
    </location>
</feature>
<dbReference type="EMBL" id="BAABIP010000022">
    <property type="protein sequence ID" value="GAA4777004.1"/>
    <property type="molecule type" value="Genomic_DNA"/>
</dbReference>
<dbReference type="Gene3D" id="3.30.565.10">
    <property type="entry name" value="Histidine kinase-like ATPase, C-terminal domain"/>
    <property type="match status" value="1"/>
</dbReference>
<keyword evidence="4" id="KW-1185">Reference proteome</keyword>
<dbReference type="PANTHER" id="PTHR34220:SF7">
    <property type="entry name" value="SENSOR HISTIDINE KINASE YPDA"/>
    <property type="match status" value="1"/>
</dbReference>
<feature type="transmembrane region" description="Helical" evidence="1">
    <location>
        <begin position="127"/>
        <end position="144"/>
    </location>
</feature>
<dbReference type="Proteomes" id="UP001500141">
    <property type="component" value="Unassembled WGS sequence"/>
</dbReference>
<evidence type="ECO:0000259" key="2">
    <source>
        <dbReference type="Pfam" id="PF06580"/>
    </source>
</evidence>
<dbReference type="InterPro" id="IPR050640">
    <property type="entry name" value="Bact_2-comp_sensor_kinase"/>
</dbReference>
<accession>A0ABP9ABD8</accession>
<evidence type="ECO:0000313" key="4">
    <source>
        <dbReference type="Proteomes" id="UP001500141"/>
    </source>
</evidence>
<protein>
    <submittedName>
        <fullName evidence="3">Histidine kinase</fullName>
    </submittedName>
</protein>
<gene>
    <name evidence="3" type="ORF">GCM10023230_30260</name>
</gene>
<dbReference type="InterPro" id="IPR036890">
    <property type="entry name" value="HATPase_C_sf"/>
</dbReference>
<sequence>MDLHIFKLPRVVKHLLFWFVFIAVGVFSDFSNLNEDCFIEIVVYHINDAFFGAVLAYLMAYYFLTERFLKKGYIVSSIVFLFSVYLLAALSRLSTVHLAEPLVRKPPFIQESPFEILTDLRYIAFKYGPSVLTATFIFYLAKFFSDYSKEREKRLLLSKEKTEIELKSLRSQLNPHFLFNTLNNIYSLSIDNSPKTSPAIGKLSDILDYVLYRCNDDFVSVSNEMKLIDDYIELEKLRYDERLEITVDTFIEIENQVPPLIFLSLVENAFKHGAGEDSGLPKIWITLKSTIDQTTFSVVNTCLDVVVEELKESIGLTNIKKQLELIYDKRYSMSIEKKGGLFSVNLILKNEITHEN</sequence>
<proteinExistence type="predicted"/>
<evidence type="ECO:0000256" key="1">
    <source>
        <dbReference type="SAM" id="Phobius"/>
    </source>
</evidence>
<organism evidence="3 4">
    <name type="scientific">Flavobacterium hankyongi</name>
    <dbReference type="NCBI Taxonomy" id="1176532"/>
    <lineage>
        <taxon>Bacteria</taxon>
        <taxon>Pseudomonadati</taxon>
        <taxon>Bacteroidota</taxon>
        <taxon>Flavobacteriia</taxon>
        <taxon>Flavobacteriales</taxon>
        <taxon>Flavobacteriaceae</taxon>
        <taxon>Flavobacterium</taxon>
    </lineage>
</organism>
<evidence type="ECO:0000313" key="3">
    <source>
        <dbReference type="EMBL" id="GAA4777004.1"/>
    </source>
</evidence>
<feature type="transmembrane region" description="Helical" evidence="1">
    <location>
        <begin position="73"/>
        <end position="93"/>
    </location>
</feature>
<dbReference type="InterPro" id="IPR010559">
    <property type="entry name" value="Sig_transdc_His_kin_internal"/>
</dbReference>
<comment type="caution">
    <text evidence="3">The sequence shown here is derived from an EMBL/GenBank/DDBJ whole genome shotgun (WGS) entry which is preliminary data.</text>
</comment>
<dbReference type="Pfam" id="PF06580">
    <property type="entry name" value="His_kinase"/>
    <property type="match status" value="1"/>
</dbReference>
<keyword evidence="1" id="KW-0472">Membrane</keyword>
<dbReference type="GO" id="GO:0016301">
    <property type="term" value="F:kinase activity"/>
    <property type="evidence" value="ECO:0007669"/>
    <property type="project" value="UniProtKB-KW"/>
</dbReference>
<keyword evidence="3" id="KW-0418">Kinase</keyword>
<feature type="transmembrane region" description="Helical" evidence="1">
    <location>
        <begin position="42"/>
        <end position="64"/>
    </location>
</feature>
<feature type="transmembrane region" description="Helical" evidence="1">
    <location>
        <begin position="12"/>
        <end position="30"/>
    </location>
</feature>
<keyword evidence="1" id="KW-0812">Transmembrane</keyword>
<dbReference type="RefSeq" id="WP_264543022.1">
    <property type="nucleotide sequence ID" value="NZ_BAABIP010000022.1"/>
</dbReference>
<name>A0ABP9ABD8_9FLAO</name>